<dbReference type="AlphaFoldDB" id="A0A1Y1VBU4"/>
<evidence type="ECO:0000256" key="1">
    <source>
        <dbReference type="RuleBase" id="RU000487"/>
    </source>
</evidence>
<keyword evidence="3" id="KW-1185">Reference proteome</keyword>
<dbReference type="Proteomes" id="UP000193719">
    <property type="component" value="Unassembled WGS sequence"/>
</dbReference>
<dbReference type="InterPro" id="IPR004000">
    <property type="entry name" value="Actin"/>
</dbReference>
<dbReference type="Gene3D" id="3.90.640.10">
    <property type="entry name" value="Actin, Chain A, domain 4"/>
    <property type="match status" value="1"/>
</dbReference>
<dbReference type="CDD" id="cd10207">
    <property type="entry name" value="ASKHA_NBD_Arp10"/>
    <property type="match status" value="1"/>
</dbReference>
<protein>
    <submittedName>
        <fullName evidence="2">Actin-like ATPase domain-containing protein</fullName>
    </submittedName>
</protein>
<organism evidence="2 3">
    <name type="scientific">Piromyces finnis</name>
    <dbReference type="NCBI Taxonomy" id="1754191"/>
    <lineage>
        <taxon>Eukaryota</taxon>
        <taxon>Fungi</taxon>
        <taxon>Fungi incertae sedis</taxon>
        <taxon>Chytridiomycota</taxon>
        <taxon>Chytridiomycota incertae sedis</taxon>
        <taxon>Neocallimastigomycetes</taxon>
        <taxon>Neocallimastigales</taxon>
        <taxon>Neocallimastigaceae</taxon>
        <taxon>Piromyces</taxon>
    </lineage>
</organism>
<dbReference type="OrthoDB" id="337660at2759"/>
<evidence type="ECO:0000313" key="3">
    <source>
        <dbReference type="Proteomes" id="UP000193719"/>
    </source>
</evidence>
<proteinExistence type="inferred from homology"/>
<name>A0A1Y1VBU4_9FUNG</name>
<dbReference type="Pfam" id="PF00022">
    <property type="entry name" value="Actin"/>
    <property type="match status" value="1"/>
</dbReference>
<comment type="caution">
    <text evidence="2">The sequence shown here is derived from an EMBL/GenBank/DDBJ whole genome shotgun (WGS) entry which is preliminary data.</text>
</comment>
<dbReference type="SMART" id="SM00268">
    <property type="entry name" value="ACTIN"/>
    <property type="match status" value="1"/>
</dbReference>
<sequence length="428" mass="48710">MSDMSVKDLLHQTALNQLSNKRTTAYGIDQKIIIDIGSLYIKFGLSGEASPRQCLPNRIYENIEHCPEGVLVEGDIKPLYQLVLNPFEIPEIYERFKEQVKLIFYRFMMSDYKHKRKVLIAENLLLPLELKNMIAAVLFEYMNVPSIIFAPSQLLAITSVGKKTGLVVDCGYLETTVLPISDYGCLLHSIKTMPCAGQDISNNLKKLIIENASISFDDGKIFPFSKYPNYSDEILTNYIIEDIKASVCFVGLKPDSTEIIYDEKTHHISYRSSASEIGYPIENRRIKILIPGWVRERAAEILFDEERNEASVISLIIDSIKSTPTDIRKSLLQNILLIGGTSMLPGFCYRVSQELKERLKEDHLENLVKEVTIIRSKFPANTATWIGGSILGSLKYEGQEVTLQQWNETHKVPDWSNYSILNEEENQI</sequence>
<evidence type="ECO:0000313" key="2">
    <source>
        <dbReference type="EMBL" id="ORX52226.1"/>
    </source>
</evidence>
<dbReference type="Gene3D" id="3.30.420.40">
    <property type="match status" value="2"/>
</dbReference>
<dbReference type="SUPFAM" id="SSF53067">
    <property type="entry name" value="Actin-like ATPase domain"/>
    <property type="match status" value="2"/>
</dbReference>
<comment type="similarity">
    <text evidence="1">Belongs to the actin family.</text>
</comment>
<dbReference type="InterPro" id="IPR043129">
    <property type="entry name" value="ATPase_NBD"/>
</dbReference>
<reference evidence="2 3" key="2">
    <citation type="submission" date="2016-08" db="EMBL/GenBank/DDBJ databases">
        <title>Pervasive Adenine N6-methylation of Active Genes in Fungi.</title>
        <authorList>
            <consortium name="DOE Joint Genome Institute"/>
            <person name="Mondo S.J."/>
            <person name="Dannebaum R.O."/>
            <person name="Kuo R.C."/>
            <person name="Labutti K."/>
            <person name="Haridas S."/>
            <person name="Kuo A."/>
            <person name="Salamov A."/>
            <person name="Ahrendt S.R."/>
            <person name="Lipzen A."/>
            <person name="Sullivan W."/>
            <person name="Andreopoulos W.B."/>
            <person name="Clum A."/>
            <person name="Lindquist E."/>
            <person name="Daum C."/>
            <person name="Ramamoorthy G.K."/>
            <person name="Gryganskyi A."/>
            <person name="Culley D."/>
            <person name="Magnuson J.K."/>
            <person name="James T.Y."/>
            <person name="O'Malley M.A."/>
            <person name="Stajich J.E."/>
            <person name="Spatafora J.W."/>
            <person name="Visel A."/>
            <person name="Grigoriev I.V."/>
        </authorList>
    </citation>
    <scope>NUCLEOTIDE SEQUENCE [LARGE SCALE GENOMIC DNA]</scope>
    <source>
        <strain evidence="3">finn</strain>
    </source>
</reference>
<dbReference type="EMBL" id="MCFH01000016">
    <property type="protein sequence ID" value="ORX52226.1"/>
    <property type="molecule type" value="Genomic_DNA"/>
</dbReference>
<gene>
    <name evidence="2" type="ORF">BCR36DRAFT_396997</name>
</gene>
<reference evidence="2 3" key="1">
    <citation type="submission" date="2016-08" db="EMBL/GenBank/DDBJ databases">
        <title>Genomes of anaerobic fungi encode conserved fungal cellulosomes for biomass hydrolysis.</title>
        <authorList>
            <consortium name="DOE Joint Genome Institute"/>
            <person name="Haitjema C.H."/>
            <person name="Gilmore S.P."/>
            <person name="Henske J.K."/>
            <person name="Solomon K.V."/>
            <person name="De Groot R."/>
            <person name="Kuo A."/>
            <person name="Mondo S.J."/>
            <person name="Salamov A.A."/>
            <person name="Labutti K."/>
            <person name="Zhao Z."/>
            <person name="Chiniquy J."/>
            <person name="Barry K."/>
            <person name="Brewer H.M."/>
            <person name="Purvine S.O."/>
            <person name="Wright A.T."/>
            <person name="Boxma B."/>
            <person name="Van Alen T."/>
            <person name="Hackstein J.H."/>
            <person name="Baker S.E."/>
            <person name="Grigoriev I.V."/>
            <person name="O'Malley M.A."/>
        </authorList>
    </citation>
    <scope>NUCLEOTIDE SEQUENCE [LARGE SCALE GENOMIC DNA]</scope>
    <source>
        <strain evidence="3">finn</strain>
    </source>
</reference>
<dbReference type="PANTHER" id="PTHR11937">
    <property type="entry name" value="ACTIN"/>
    <property type="match status" value="1"/>
</dbReference>
<accession>A0A1Y1VBU4</accession>
<dbReference type="STRING" id="1754191.A0A1Y1VBU4"/>